<keyword evidence="2 9" id="KW-0436">Ligase</keyword>
<dbReference type="Gene3D" id="1.20.120.640">
    <property type="entry name" value="Anticodon-binding domain of a subclass of class I aminoacyl-tRNA synthetases"/>
    <property type="match status" value="1"/>
</dbReference>
<comment type="catalytic activity">
    <reaction evidence="9">
        <text>tRNA(Cys) + L-cysteine + ATP = L-cysteinyl-tRNA(Cys) + AMP + diphosphate</text>
        <dbReference type="Rhea" id="RHEA:17773"/>
        <dbReference type="Rhea" id="RHEA-COMP:9661"/>
        <dbReference type="Rhea" id="RHEA-COMP:9679"/>
        <dbReference type="ChEBI" id="CHEBI:30616"/>
        <dbReference type="ChEBI" id="CHEBI:33019"/>
        <dbReference type="ChEBI" id="CHEBI:35235"/>
        <dbReference type="ChEBI" id="CHEBI:78442"/>
        <dbReference type="ChEBI" id="CHEBI:78517"/>
        <dbReference type="ChEBI" id="CHEBI:456215"/>
        <dbReference type="EC" id="6.1.1.16"/>
    </reaction>
</comment>
<evidence type="ECO:0000313" key="12">
    <source>
        <dbReference type="EMBL" id="KKQ27444.1"/>
    </source>
</evidence>
<evidence type="ECO:0000256" key="2">
    <source>
        <dbReference type="ARBA" id="ARBA00022598"/>
    </source>
</evidence>
<dbReference type="PANTHER" id="PTHR10890:SF3">
    <property type="entry name" value="CYSTEINE--TRNA LIGASE, CYTOPLASMIC"/>
    <property type="match status" value="1"/>
</dbReference>
<comment type="cofactor">
    <cofactor evidence="9">
        <name>Zn(2+)</name>
        <dbReference type="ChEBI" id="CHEBI:29105"/>
    </cofactor>
    <text evidence="9">Binds 1 zinc ion per subunit.</text>
</comment>
<dbReference type="HAMAP" id="MF_00041">
    <property type="entry name" value="Cys_tRNA_synth"/>
    <property type="match status" value="1"/>
</dbReference>
<evidence type="ECO:0000256" key="3">
    <source>
        <dbReference type="ARBA" id="ARBA00022723"/>
    </source>
</evidence>
<keyword evidence="3 9" id="KW-0479">Metal-binding</keyword>
<evidence type="ECO:0000256" key="5">
    <source>
        <dbReference type="ARBA" id="ARBA00022833"/>
    </source>
</evidence>
<dbReference type="EC" id="6.1.1.16" evidence="9"/>
<evidence type="ECO:0000256" key="7">
    <source>
        <dbReference type="ARBA" id="ARBA00022917"/>
    </source>
</evidence>
<evidence type="ECO:0000259" key="10">
    <source>
        <dbReference type="Pfam" id="PF01406"/>
    </source>
</evidence>
<dbReference type="GO" id="GO:0005524">
    <property type="term" value="F:ATP binding"/>
    <property type="evidence" value="ECO:0007669"/>
    <property type="project" value="UniProtKB-UniRule"/>
</dbReference>
<dbReference type="InterPro" id="IPR032678">
    <property type="entry name" value="tRNA-synt_1_cat_dom"/>
</dbReference>
<comment type="caution">
    <text evidence="12">The sequence shown here is derived from an EMBL/GenBank/DDBJ whole genome shotgun (WGS) entry which is preliminary data.</text>
</comment>
<dbReference type="GO" id="GO:0004817">
    <property type="term" value="F:cysteine-tRNA ligase activity"/>
    <property type="evidence" value="ECO:0007669"/>
    <property type="project" value="UniProtKB-UniRule"/>
</dbReference>
<dbReference type="STRING" id="1619046.US42_C0009G0034"/>
<feature type="binding site" evidence="9">
    <location>
        <position position="282"/>
    </location>
    <ligand>
        <name>Zn(2+)</name>
        <dbReference type="ChEBI" id="CHEBI:29105"/>
    </ligand>
</feature>
<comment type="subcellular location">
    <subcellularLocation>
        <location evidence="9">Cytoplasm</location>
    </subcellularLocation>
</comment>
<keyword evidence="5 9" id="KW-0862">Zinc</keyword>
<keyword evidence="9" id="KW-0963">Cytoplasm</keyword>
<protein>
    <recommendedName>
        <fullName evidence="9">Cysteine--tRNA ligase</fullName>
        <ecNumber evidence="9">6.1.1.16</ecNumber>
    </recommendedName>
    <alternativeName>
        <fullName evidence="9">Cysteinyl-tRNA synthetase</fullName>
        <shortName evidence="9">CysRS</shortName>
    </alternativeName>
</protein>
<feature type="binding site" evidence="9">
    <location>
        <position position="253"/>
    </location>
    <ligand>
        <name>Zn(2+)</name>
        <dbReference type="ChEBI" id="CHEBI:29105"/>
    </ligand>
</feature>
<comment type="similarity">
    <text evidence="9">Belongs to the class-I aminoacyl-tRNA synthetase family.</text>
</comment>
<feature type="binding site" evidence="9">
    <location>
        <position position="314"/>
    </location>
    <ligand>
        <name>ATP</name>
        <dbReference type="ChEBI" id="CHEBI:30616"/>
    </ligand>
</feature>
<keyword evidence="8 9" id="KW-0030">Aminoacyl-tRNA synthetase</keyword>
<evidence type="ECO:0000256" key="4">
    <source>
        <dbReference type="ARBA" id="ARBA00022741"/>
    </source>
</evidence>
<evidence type="ECO:0000259" key="11">
    <source>
        <dbReference type="Pfam" id="PF23493"/>
    </source>
</evidence>
<evidence type="ECO:0000256" key="9">
    <source>
        <dbReference type="HAMAP-Rule" id="MF_00041"/>
    </source>
</evidence>
<feature type="domain" description="Cysteinyl-tRNA ligase anticodon binding" evidence="11">
    <location>
        <begin position="443"/>
        <end position="488"/>
    </location>
</feature>
<evidence type="ECO:0000256" key="8">
    <source>
        <dbReference type="ARBA" id="ARBA00023146"/>
    </source>
</evidence>
<dbReference type="Proteomes" id="UP000034849">
    <property type="component" value="Unassembled WGS sequence"/>
</dbReference>
<evidence type="ECO:0000256" key="6">
    <source>
        <dbReference type="ARBA" id="ARBA00022840"/>
    </source>
</evidence>
<gene>
    <name evidence="9" type="primary">cysS</name>
    <name evidence="12" type="ORF">US42_C0009G0034</name>
</gene>
<feature type="binding site" evidence="9">
    <location>
        <position position="37"/>
    </location>
    <ligand>
        <name>Zn(2+)</name>
        <dbReference type="ChEBI" id="CHEBI:29105"/>
    </ligand>
</feature>
<keyword evidence="4 9" id="KW-0547">Nucleotide-binding</keyword>
<dbReference type="AlphaFoldDB" id="A0A0G0ITE2"/>
<dbReference type="CDD" id="cd00672">
    <property type="entry name" value="CysRS_core"/>
    <property type="match status" value="1"/>
</dbReference>
<feature type="short sequence motif" description="'HIGH' region" evidence="9">
    <location>
        <begin position="39"/>
        <end position="49"/>
    </location>
</feature>
<keyword evidence="6 9" id="KW-0067">ATP-binding</keyword>
<evidence type="ECO:0000256" key="1">
    <source>
        <dbReference type="ARBA" id="ARBA00011245"/>
    </source>
</evidence>
<reference evidence="12 13" key="1">
    <citation type="journal article" date="2015" name="Nature">
        <title>rRNA introns, odd ribosomes, and small enigmatic genomes across a large radiation of phyla.</title>
        <authorList>
            <person name="Brown C.T."/>
            <person name="Hug L.A."/>
            <person name="Thomas B.C."/>
            <person name="Sharon I."/>
            <person name="Castelle C.J."/>
            <person name="Singh A."/>
            <person name="Wilkins M.J."/>
            <person name="Williams K.H."/>
            <person name="Banfield J.F."/>
        </authorList>
    </citation>
    <scope>NUCLEOTIDE SEQUENCE [LARGE SCALE GENOMIC DNA]</scope>
</reference>
<dbReference type="PATRIC" id="fig|1619046.3.peg.663"/>
<dbReference type="SUPFAM" id="SSF52374">
    <property type="entry name" value="Nucleotidylyl transferase"/>
    <property type="match status" value="1"/>
</dbReference>
<dbReference type="InterPro" id="IPR014729">
    <property type="entry name" value="Rossmann-like_a/b/a_fold"/>
</dbReference>
<comment type="caution">
    <text evidence="9">Lacks conserved residue(s) required for the propagation of feature annotation.</text>
</comment>
<name>A0A0G0ITE2_9BACT</name>
<dbReference type="GO" id="GO:0005829">
    <property type="term" value="C:cytosol"/>
    <property type="evidence" value="ECO:0007669"/>
    <property type="project" value="TreeGrafter"/>
</dbReference>
<keyword evidence="7 9" id="KW-0648">Protein biosynthesis</keyword>
<dbReference type="SUPFAM" id="SSF47323">
    <property type="entry name" value="Anticodon-binding domain of a subclass of class I aminoacyl-tRNA synthetases"/>
    <property type="match status" value="1"/>
</dbReference>
<dbReference type="Pfam" id="PF23493">
    <property type="entry name" value="CysS_C"/>
    <property type="match status" value="1"/>
</dbReference>
<sequence length="492" mass="56715">MLKIYNTLNKQIEEFKPVYTRATPGKLLQKKIGLYTCGPTVYNYAHIGNLRTYVFEDILKRALKYNGYKINHVMNITDVGHLTSDADEGEDKLEKGAKRENKTVWEIAEFYTKKFQENLLDLNILEPDVWCKATDHIKEQIKLVQTLINKGYTYETNDGIYFDTTKVADYGKLANLQNQELKAGARIEMGEKKNPHDFALWKWSERHSERHPERPEGVEGSPTKKRQMEWHAPFGTAQGKSGRMGFPGWHIECSAMSIKYLGEQFDLHCGGIDHVSIHHTNEIAQSEAVTDKKPWVKYWLHGEFLNMGSDKMSKAGDNFVTLDTLKEKGISPLAYRYLLLQTHYRKQLTFSWEALEAAQAGLDHLYEEVLKVHKVPKSIKSEAISEKFQEAINNDLDTPKALAIVWEAIKNKEIDYKTLLKFDKILGLNFSNVTIQQSSNEIIPDEINKLLDLRQQARAEKNWAESDRLREEITKLGYEVEDTNEGQKITKI</sequence>
<dbReference type="NCBIfam" id="TIGR00435">
    <property type="entry name" value="cysS"/>
    <property type="match status" value="1"/>
</dbReference>
<dbReference type="InterPro" id="IPR024909">
    <property type="entry name" value="Cys-tRNA/MSH_ligase"/>
</dbReference>
<dbReference type="GO" id="GO:0008270">
    <property type="term" value="F:zinc ion binding"/>
    <property type="evidence" value="ECO:0007669"/>
    <property type="project" value="UniProtKB-UniRule"/>
</dbReference>
<dbReference type="PANTHER" id="PTHR10890">
    <property type="entry name" value="CYSTEINYL-TRNA SYNTHETASE"/>
    <property type="match status" value="1"/>
</dbReference>
<dbReference type="PRINTS" id="PR00983">
    <property type="entry name" value="TRNASYNTHCYS"/>
</dbReference>
<dbReference type="InterPro" id="IPR015803">
    <property type="entry name" value="Cys-tRNA-ligase"/>
</dbReference>
<dbReference type="EMBL" id="LBSX01000009">
    <property type="protein sequence ID" value="KKQ27444.1"/>
    <property type="molecule type" value="Genomic_DNA"/>
</dbReference>
<evidence type="ECO:0000313" key="13">
    <source>
        <dbReference type="Proteomes" id="UP000034849"/>
    </source>
</evidence>
<dbReference type="InterPro" id="IPR056411">
    <property type="entry name" value="CysS_C"/>
</dbReference>
<dbReference type="GO" id="GO:0006423">
    <property type="term" value="P:cysteinyl-tRNA aminoacylation"/>
    <property type="evidence" value="ECO:0007669"/>
    <property type="project" value="UniProtKB-UniRule"/>
</dbReference>
<dbReference type="InterPro" id="IPR009080">
    <property type="entry name" value="tRNAsynth_Ia_anticodon-bd"/>
</dbReference>
<feature type="binding site" evidence="9">
    <location>
        <position position="278"/>
    </location>
    <ligand>
        <name>Zn(2+)</name>
        <dbReference type="ChEBI" id="CHEBI:29105"/>
    </ligand>
</feature>
<organism evidence="12 13">
    <name type="scientific">Candidatus Magasanikbacteria bacterium GW2011_GWC2_37_14</name>
    <dbReference type="NCBI Taxonomy" id="1619046"/>
    <lineage>
        <taxon>Bacteria</taxon>
        <taxon>Candidatus Magasanikiibacteriota</taxon>
    </lineage>
</organism>
<dbReference type="Pfam" id="PF01406">
    <property type="entry name" value="tRNA-synt_1e"/>
    <property type="match status" value="1"/>
</dbReference>
<dbReference type="Gene3D" id="3.40.50.620">
    <property type="entry name" value="HUPs"/>
    <property type="match status" value="1"/>
</dbReference>
<accession>A0A0G0ITE2</accession>
<proteinExistence type="inferred from homology"/>
<comment type="subunit">
    <text evidence="1 9">Monomer.</text>
</comment>
<feature type="domain" description="tRNA synthetases class I catalytic" evidence="10">
    <location>
        <begin position="28"/>
        <end position="359"/>
    </location>
</feature>